<keyword evidence="2" id="KW-1185">Reference proteome</keyword>
<protein>
    <submittedName>
        <fullName evidence="1">Uncharacterized protein</fullName>
    </submittedName>
</protein>
<reference evidence="1 2" key="1">
    <citation type="submission" date="2015-01" db="EMBL/GenBank/DDBJ databases">
        <title>Evolution of Trichinella species and genotypes.</title>
        <authorList>
            <person name="Korhonen P.K."/>
            <person name="Edoardo P."/>
            <person name="Giuseppe L.R."/>
            <person name="Gasser R.B."/>
        </authorList>
    </citation>
    <scope>NUCLEOTIDE SEQUENCE [LARGE SCALE GENOMIC DNA]</scope>
    <source>
        <strain evidence="1">ISS120</strain>
    </source>
</reference>
<organism evidence="1 2">
    <name type="scientific">Trichinella britovi</name>
    <name type="common">Parasitic roundworm</name>
    <dbReference type="NCBI Taxonomy" id="45882"/>
    <lineage>
        <taxon>Eukaryota</taxon>
        <taxon>Metazoa</taxon>
        <taxon>Ecdysozoa</taxon>
        <taxon>Nematoda</taxon>
        <taxon>Enoplea</taxon>
        <taxon>Dorylaimia</taxon>
        <taxon>Trichinellida</taxon>
        <taxon>Trichinellidae</taxon>
        <taxon>Trichinella</taxon>
    </lineage>
</organism>
<dbReference type="OrthoDB" id="10278955at2759"/>
<accession>A0A0V1CTA4</accession>
<dbReference type="EMBL" id="JYDI01000109">
    <property type="protein sequence ID" value="KRY52236.1"/>
    <property type="molecule type" value="Genomic_DNA"/>
</dbReference>
<name>A0A0V1CTA4_TRIBR</name>
<evidence type="ECO:0000313" key="1">
    <source>
        <dbReference type="EMBL" id="KRY52236.1"/>
    </source>
</evidence>
<proteinExistence type="predicted"/>
<dbReference type="AlphaFoldDB" id="A0A0V1CTA4"/>
<evidence type="ECO:0000313" key="2">
    <source>
        <dbReference type="Proteomes" id="UP000054653"/>
    </source>
</evidence>
<sequence length="99" mass="11434">MENGENLCNRKFGQDGITRTVKLKTAAGMMKQSTMNLHLIEPLRIEGWECTTPMGREDSNNKRKDSVVDVWNLMISTVEMKKNEKEKNIGRLIGRSWKH</sequence>
<dbReference type="Proteomes" id="UP000054653">
    <property type="component" value="Unassembled WGS sequence"/>
</dbReference>
<gene>
    <name evidence="1" type="ORF">T03_8596</name>
</gene>
<comment type="caution">
    <text evidence="1">The sequence shown here is derived from an EMBL/GenBank/DDBJ whole genome shotgun (WGS) entry which is preliminary data.</text>
</comment>